<evidence type="ECO:0000256" key="3">
    <source>
        <dbReference type="ARBA" id="ARBA00022692"/>
    </source>
</evidence>
<dbReference type="OrthoDB" id="4167046at2"/>
<dbReference type="PANTHER" id="PTHR42920:SF11">
    <property type="entry name" value="INNER MEMBRANE PROTEIN YTFF"/>
    <property type="match status" value="1"/>
</dbReference>
<feature type="transmembrane region" description="Helical" evidence="6">
    <location>
        <begin position="184"/>
        <end position="205"/>
    </location>
</feature>
<keyword evidence="2" id="KW-1003">Cell membrane</keyword>
<feature type="transmembrane region" description="Helical" evidence="6">
    <location>
        <begin position="7"/>
        <end position="26"/>
    </location>
</feature>
<dbReference type="InterPro" id="IPR051258">
    <property type="entry name" value="Diverse_Substrate_Transporter"/>
</dbReference>
<dbReference type="RefSeq" id="WP_041099398.1">
    <property type="nucleotide sequence ID" value="NZ_AP012547.1"/>
</dbReference>
<keyword evidence="5 6" id="KW-0472">Membrane</keyword>
<feature type="domain" description="EamA" evidence="7">
    <location>
        <begin position="10"/>
        <end position="142"/>
    </location>
</feature>
<evidence type="ECO:0000313" key="8">
    <source>
        <dbReference type="EMBL" id="BAO30104.1"/>
    </source>
</evidence>
<proteinExistence type="predicted"/>
<organism evidence="8 9">
    <name type="scientific">Sulfuritalea hydrogenivorans sk43H</name>
    <dbReference type="NCBI Taxonomy" id="1223802"/>
    <lineage>
        <taxon>Bacteria</taxon>
        <taxon>Pseudomonadati</taxon>
        <taxon>Pseudomonadota</taxon>
        <taxon>Betaproteobacteria</taxon>
        <taxon>Nitrosomonadales</taxon>
        <taxon>Sterolibacteriaceae</taxon>
        <taxon>Sulfuritalea</taxon>
    </lineage>
</organism>
<evidence type="ECO:0000256" key="2">
    <source>
        <dbReference type="ARBA" id="ARBA00022475"/>
    </source>
</evidence>
<dbReference type="PANTHER" id="PTHR42920">
    <property type="entry name" value="OS03G0707200 PROTEIN-RELATED"/>
    <property type="match status" value="1"/>
</dbReference>
<reference evidence="8 9" key="1">
    <citation type="journal article" date="2014" name="Syst. Appl. Microbiol.">
        <title>Complete genomes of freshwater sulfur oxidizers Sulfuricella denitrificans skB26 and Sulfuritalea hydrogenivorans sk43H: genetic insights into the sulfur oxidation pathway of betaproteobacteria.</title>
        <authorList>
            <person name="Watanabe T."/>
            <person name="Kojima H."/>
            <person name="Fukui M."/>
        </authorList>
    </citation>
    <scope>NUCLEOTIDE SEQUENCE [LARGE SCALE GENOMIC DNA]</scope>
    <source>
        <strain evidence="8">DSM22779</strain>
    </source>
</reference>
<evidence type="ECO:0000259" key="7">
    <source>
        <dbReference type="Pfam" id="PF00892"/>
    </source>
</evidence>
<dbReference type="Pfam" id="PF00892">
    <property type="entry name" value="EamA"/>
    <property type="match status" value="2"/>
</dbReference>
<feature type="transmembrane region" description="Helical" evidence="6">
    <location>
        <begin position="160"/>
        <end position="177"/>
    </location>
</feature>
<name>W0SFQ9_9PROT</name>
<keyword evidence="4 6" id="KW-1133">Transmembrane helix</keyword>
<feature type="transmembrane region" description="Helical" evidence="6">
    <location>
        <begin position="41"/>
        <end position="59"/>
    </location>
</feature>
<dbReference type="GO" id="GO:0005886">
    <property type="term" value="C:plasma membrane"/>
    <property type="evidence" value="ECO:0007669"/>
    <property type="project" value="UniProtKB-SubCell"/>
</dbReference>
<protein>
    <recommendedName>
        <fullName evidence="7">EamA domain-containing protein</fullName>
    </recommendedName>
</protein>
<keyword evidence="9" id="KW-1185">Reference proteome</keyword>
<evidence type="ECO:0000256" key="4">
    <source>
        <dbReference type="ARBA" id="ARBA00022989"/>
    </source>
</evidence>
<dbReference type="AlphaFoldDB" id="W0SFQ9"/>
<feature type="transmembrane region" description="Helical" evidence="6">
    <location>
        <begin position="71"/>
        <end position="92"/>
    </location>
</feature>
<feature type="transmembrane region" description="Helical" evidence="6">
    <location>
        <begin position="274"/>
        <end position="292"/>
    </location>
</feature>
<dbReference type="Proteomes" id="UP000031637">
    <property type="component" value="Chromosome"/>
</dbReference>
<feature type="domain" description="EamA" evidence="7">
    <location>
        <begin position="157"/>
        <end position="292"/>
    </location>
</feature>
<accession>W0SFQ9</accession>
<dbReference type="KEGG" id="shd:SUTH_02314"/>
<feature type="transmembrane region" description="Helical" evidence="6">
    <location>
        <begin position="98"/>
        <end position="118"/>
    </location>
</feature>
<evidence type="ECO:0000256" key="5">
    <source>
        <dbReference type="ARBA" id="ARBA00023136"/>
    </source>
</evidence>
<evidence type="ECO:0000256" key="1">
    <source>
        <dbReference type="ARBA" id="ARBA00004651"/>
    </source>
</evidence>
<feature type="transmembrane region" description="Helical" evidence="6">
    <location>
        <begin position="130"/>
        <end position="148"/>
    </location>
</feature>
<dbReference type="SUPFAM" id="SSF103481">
    <property type="entry name" value="Multidrug resistance efflux transporter EmrE"/>
    <property type="match status" value="2"/>
</dbReference>
<evidence type="ECO:0000313" key="9">
    <source>
        <dbReference type="Proteomes" id="UP000031637"/>
    </source>
</evidence>
<feature type="transmembrane region" description="Helical" evidence="6">
    <location>
        <begin position="217"/>
        <end position="238"/>
    </location>
</feature>
<keyword evidence="3 6" id="KW-0812">Transmembrane</keyword>
<dbReference type="HOGENOM" id="CLU_033863_4_4_4"/>
<dbReference type="EMBL" id="AP012547">
    <property type="protein sequence ID" value="BAO30104.1"/>
    <property type="molecule type" value="Genomic_DNA"/>
</dbReference>
<comment type="subcellular location">
    <subcellularLocation>
        <location evidence="1">Cell membrane</location>
        <topology evidence="1">Multi-pass membrane protein</topology>
    </subcellularLocation>
</comment>
<evidence type="ECO:0000256" key="6">
    <source>
        <dbReference type="SAM" id="Phobius"/>
    </source>
</evidence>
<dbReference type="InterPro" id="IPR000620">
    <property type="entry name" value="EamA_dom"/>
</dbReference>
<feature type="transmembrane region" description="Helical" evidence="6">
    <location>
        <begin position="250"/>
        <end position="268"/>
    </location>
</feature>
<gene>
    <name evidence="8" type="ORF">SUTH_02314</name>
</gene>
<dbReference type="InterPro" id="IPR037185">
    <property type="entry name" value="EmrE-like"/>
</dbReference>
<dbReference type="STRING" id="1223802.SUTH_02314"/>
<sequence length="296" mass="32657">MRNPLHVSPYLLLTLANLFWAGNWVISRAFRGELPPVALSFWRWVVALLCLLTISLPHVRRDWPQLRAAWHWLLLFGALGTGGYNVLVYGGLQYTTAINGTLLNSFIPIMIVLISWLLQGKRLHGREAAGIVVSFIGVLGIVAHGDLQRLRELTLNVGDLWILVSVLAWSTYTLLLSRRPAVHALSFLTAITVTGLVFLFPFYVWEMAQGRHVIATPGSIAGIVYTGVGPAFLGYILWNRGVAEVGPARAGLFMHLVPAFGIVLSMIFLGETPALYHAIGIGLIFAGIWLNTRRVT</sequence>